<proteinExistence type="predicted"/>
<gene>
    <name evidence="1" type="ORF">PC113_g20338</name>
</gene>
<dbReference type="Proteomes" id="UP000735874">
    <property type="component" value="Unassembled WGS sequence"/>
</dbReference>
<dbReference type="AlphaFoldDB" id="A0A8T0Y3S5"/>
<evidence type="ECO:0000313" key="1">
    <source>
        <dbReference type="EMBL" id="KAG2834740.1"/>
    </source>
</evidence>
<comment type="caution">
    <text evidence="1">The sequence shown here is derived from an EMBL/GenBank/DDBJ whole genome shotgun (WGS) entry which is preliminary data.</text>
</comment>
<name>A0A8T0Y3S5_9STRA</name>
<sequence length="90" mass="9553">MESGSSVCAPGARRAAVQHFIAILIADSLVERGSPASRGLSGGNPPSDLIASSAAWAFIFEWFPSAVPRSLELSPFAHNLGRRSTMRVTR</sequence>
<dbReference type="EMBL" id="RCMG01001158">
    <property type="protein sequence ID" value="KAG2834740.1"/>
    <property type="molecule type" value="Genomic_DNA"/>
</dbReference>
<accession>A0A8T0Y3S5</accession>
<organism evidence="1 2">
    <name type="scientific">Phytophthora cactorum</name>
    <dbReference type="NCBI Taxonomy" id="29920"/>
    <lineage>
        <taxon>Eukaryota</taxon>
        <taxon>Sar</taxon>
        <taxon>Stramenopiles</taxon>
        <taxon>Oomycota</taxon>
        <taxon>Peronosporomycetes</taxon>
        <taxon>Peronosporales</taxon>
        <taxon>Peronosporaceae</taxon>
        <taxon>Phytophthora</taxon>
    </lineage>
</organism>
<reference evidence="1" key="1">
    <citation type="submission" date="2018-10" db="EMBL/GenBank/DDBJ databases">
        <title>Effector identification in a new, highly contiguous assembly of the strawberry crown rot pathogen Phytophthora cactorum.</title>
        <authorList>
            <person name="Armitage A.D."/>
            <person name="Nellist C.F."/>
            <person name="Bates H."/>
            <person name="Vickerstaff R.J."/>
            <person name="Harrison R.J."/>
        </authorList>
    </citation>
    <scope>NUCLEOTIDE SEQUENCE</scope>
    <source>
        <strain evidence="1">15-7</strain>
    </source>
</reference>
<evidence type="ECO:0000313" key="2">
    <source>
        <dbReference type="Proteomes" id="UP000735874"/>
    </source>
</evidence>
<protein>
    <submittedName>
        <fullName evidence="1">Uncharacterized protein</fullName>
    </submittedName>
</protein>